<evidence type="ECO:0000259" key="4">
    <source>
        <dbReference type="PROSITE" id="PS51084"/>
    </source>
</evidence>
<gene>
    <name evidence="5" type="ORF">SAMN02745150_00503</name>
</gene>
<dbReference type="EMBL" id="FOKY01000002">
    <property type="protein sequence ID" value="SFB73855.1"/>
    <property type="molecule type" value="Genomic_DNA"/>
</dbReference>
<dbReference type="InterPro" id="IPR011146">
    <property type="entry name" value="HIT-like"/>
</dbReference>
<proteinExistence type="predicted"/>
<organism evidence="5 6">
    <name type="scientific">Brevinema andersonii</name>
    <dbReference type="NCBI Taxonomy" id="34097"/>
    <lineage>
        <taxon>Bacteria</taxon>
        <taxon>Pseudomonadati</taxon>
        <taxon>Spirochaetota</taxon>
        <taxon>Spirochaetia</taxon>
        <taxon>Brevinematales</taxon>
        <taxon>Brevinemataceae</taxon>
        <taxon>Brevinema</taxon>
    </lineage>
</organism>
<name>A0A1I1DFY7_BREAD</name>
<feature type="active site" description="Tele-AMP-histidine intermediate" evidence="1">
    <location>
        <position position="96"/>
    </location>
</feature>
<protein>
    <submittedName>
        <fullName evidence="5">Histidine triad (HIT) family protein</fullName>
    </submittedName>
</protein>
<dbReference type="InterPro" id="IPR019808">
    <property type="entry name" value="Histidine_triad_CS"/>
</dbReference>
<sequence length="110" mass="12643">MSCIFCRIVKGEVPAEKIFENKKILAFKDINPMAKTHIIVIPKECHSNFHDIQDDLLTQIFQAIRIIVKEQDLIQNGYRLINNTGKYAGQSIFHTHIHILGGEQLTHSFN</sequence>
<dbReference type="SUPFAM" id="SSF54197">
    <property type="entry name" value="HIT-like"/>
    <property type="match status" value="1"/>
</dbReference>
<feature type="short sequence motif" description="Histidine triad motif" evidence="2 3">
    <location>
        <begin position="94"/>
        <end position="98"/>
    </location>
</feature>
<evidence type="ECO:0000256" key="3">
    <source>
        <dbReference type="PROSITE-ProRule" id="PRU00464"/>
    </source>
</evidence>
<dbReference type="Pfam" id="PF01230">
    <property type="entry name" value="HIT"/>
    <property type="match status" value="1"/>
</dbReference>
<keyword evidence="6" id="KW-1185">Reference proteome</keyword>
<dbReference type="STRING" id="34097.SAMN02745150_00503"/>
<evidence type="ECO:0000313" key="5">
    <source>
        <dbReference type="EMBL" id="SFB73855.1"/>
    </source>
</evidence>
<dbReference type="AlphaFoldDB" id="A0A1I1DFY7"/>
<dbReference type="GO" id="GO:0003824">
    <property type="term" value="F:catalytic activity"/>
    <property type="evidence" value="ECO:0007669"/>
    <property type="project" value="InterPro"/>
</dbReference>
<dbReference type="RefSeq" id="WP_092318249.1">
    <property type="nucleotide sequence ID" value="NZ_FOKY01000002.1"/>
</dbReference>
<evidence type="ECO:0000256" key="1">
    <source>
        <dbReference type="PIRSR" id="PIRSR601310-1"/>
    </source>
</evidence>
<dbReference type="Proteomes" id="UP000240042">
    <property type="component" value="Unassembled WGS sequence"/>
</dbReference>
<dbReference type="PANTHER" id="PTHR23089">
    <property type="entry name" value="HISTIDINE TRIAD HIT PROTEIN"/>
    <property type="match status" value="1"/>
</dbReference>
<accession>A0A1I1DFY7</accession>
<dbReference type="PRINTS" id="PR00332">
    <property type="entry name" value="HISTRIAD"/>
</dbReference>
<dbReference type="Gene3D" id="3.30.428.10">
    <property type="entry name" value="HIT-like"/>
    <property type="match status" value="1"/>
</dbReference>
<dbReference type="PROSITE" id="PS51084">
    <property type="entry name" value="HIT_2"/>
    <property type="match status" value="1"/>
</dbReference>
<evidence type="ECO:0000256" key="2">
    <source>
        <dbReference type="PIRSR" id="PIRSR601310-3"/>
    </source>
</evidence>
<dbReference type="PROSITE" id="PS00892">
    <property type="entry name" value="HIT_1"/>
    <property type="match status" value="1"/>
</dbReference>
<feature type="domain" description="HIT" evidence="4">
    <location>
        <begin position="4"/>
        <end position="110"/>
    </location>
</feature>
<dbReference type="OrthoDB" id="9784774at2"/>
<dbReference type="InterPro" id="IPR001310">
    <property type="entry name" value="Histidine_triad_HIT"/>
</dbReference>
<dbReference type="InterPro" id="IPR036265">
    <property type="entry name" value="HIT-like_sf"/>
</dbReference>
<evidence type="ECO:0000313" key="6">
    <source>
        <dbReference type="Proteomes" id="UP000240042"/>
    </source>
</evidence>
<reference evidence="6" key="1">
    <citation type="submission" date="2016-10" db="EMBL/GenBank/DDBJ databases">
        <authorList>
            <person name="Varghese N."/>
            <person name="Submissions S."/>
        </authorList>
    </citation>
    <scope>NUCLEOTIDE SEQUENCE [LARGE SCALE GENOMIC DNA]</scope>
    <source>
        <strain evidence="6">ATCC 43811</strain>
    </source>
</reference>